<evidence type="ECO:0000256" key="3">
    <source>
        <dbReference type="SAM" id="MobiDB-lite"/>
    </source>
</evidence>
<dbReference type="GO" id="GO:0006281">
    <property type="term" value="P:DNA repair"/>
    <property type="evidence" value="ECO:0007669"/>
    <property type="project" value="InterPro"/>
</dbReference>
<dbReference type="Gene3D" id="3.30.470.30">
    <property type="entry name" value="DNA ligase/mRNA capping enzyme"/>
    <property type="match status" value="1"/>
</dbReference>
<dbReference type="InterPro" id="IPR050191">
    <property type="entry name" value="ATP-dep_DNA_ligase"/>
</dbReference>
<evidence type="ECO:0000256" key="1">
    <source>
        <dbReference type="ARBA" id="ARBA00007572"/>
    </source>
</evidence>
<dbReference type="Pfam" id="PF01068">
    <property type="entry name" value="DNA_ligase_A_M"/>
    <property type="match status" value="1"/>
</dbReference>
<organism evidence="5">
    <name type="scientific">Rhodococcus hoagii</name>
    <name type="common">Corynebacterium equii</name>
    <dbReference type="NCBI Taxonomy" id="43767"/>
    <lineage>
        <taxon>Bacteria</taxon>
        <taxon>Bacillati</taxon>
        <taxon>Actinomycetota</taxon>
        <taxon>Actinomycetes</taxon>
        <taxon>Mycobacteriales</taxon>
        <taxon>Nocardiaceae</taxon>
        <taxon>Prescottella</taxon>
    </lineage>
</organism>
<dbReference type="EMBL" id="KX443401">
    <property type="protein sequence ID" value="ARX60166.1"/>
    <property type="molecule type" value="Genomic_DNA"/>
</dbReference>
<sequence>MPDSHHLLLHADADLRRRQVPVAQRITPFRLRPNAFPAHSGMPSPSVVPSPMFATLGQLPEGEGWAWEMKWDGQRAIAQVNSGSSRLFSRNGNDITAAFPELAGPLADVLDGRDANLDGEIVALDAKGRPSFGRLQRRMHVLRPTTTLRADVPVVLYLFDVLSLDGHSTTSLPYAERRADLDALGFSGPRVQVPPYWTDVGGDRMLDLAREHHLEGVVAKRLDSTYRPGRRSPAWIKHPLRARTPRPSSSAGSTGPAAPAAASDRCCSARTTTMASSPTSGTSAPASQVPADGPCGASSHSWSDRRAPSPHRRPPGTPKEPTGSSPNWWAMSSSASTPAEVCGTPRGRACATTSRRAMSISPDDTRELARPGPFEHADAPGGVCRPGASCGIDYRVVTPPGVMGRTYFAPGRPLAVVHRICPG</sequence>
<reference evidence="5" key="1">
    <citation type="journal article" date="2017" name="Genome Biol. Evol.">
        <title>Comparative Genomics of Rhodococcus equi Virulence Plasmids Indicates Host-Driven Evolution of the vap Pathogenicity Island.</title>
        <authorList>
            <person name="MacArthur I."/>
            <person name="Anastasi E."/>
            <person name="Alvarez S."/>
            <person name="Scortti M."/>
            <person name="Vazquez-Boland J.A."/>
        </authorList>
    </citation>
    <scope>NUCLEOTIDE SEQUENCE</scope>
    <source>
        <strain evidence="5">PAM1572</strain>
        <plasmid evidence="5">pVAPN1572</plasmid>
    </source>
</reference>
<feature type="region of interest" description="Disordered" evidence="3">
    <location>
        <begin position="228"/>
        <end position="347"/>
    </location>
</feature>
<keyword evidence="2 5" id="KW-0436">Ligase</keyword>
<dbReference type="GO" id="GO:0005524">
    <property type="term" value="F:ATP binding"/>
    <property type="evidence" value="ECO:0007669"/>
    <property type="project" value="InterPro"/>
</dbReference>
<keyword evidence="5" id="KW-0614">Plasmid</keyword>
<proteinExistence type="inferred from homology"/>
<protein>
    <submittedName>
        <fullName evidence="5">ATP-dependent DNA ligase</fullName>
    </submittedName>
</protein>
<accession>A0A1Z1UZE6</accession>
<feature type="domain" description="ATP-dependent DNA ligase family profile" evidence="4">
    <location>
        <begin position="147"/>
        <end position="237"/>
    </location>
</feature>
<dbReference type="CDD" id="cd07906">
    <property type="entry name" value="Adenylation_DNA_ligase_LigD_LigC"/>
    <property type="match status" value="1"/>
</dbReference>
<dbReference type="PANTHER" id="PTHR45674:SF4">
    <property type="entry name" value="DNA LIGASE 1"/>
    <property type="match status" value="1"/>
</dbReference>
<dbReference type="AlphaFoldDB" id="A0A1Z1UZE6"/>
<dbReference type="GO" id="GO:0006310">
    <property type="term" value="P:DNA recombination"/>
    <property type="evidence" value="ECO:0007669"/>
    <property type="project" value="InterPro"/>
</dbReference>
<feature type="compositionally biased region" description="Low complexity" evidence="3">
    <location>
        <begin position="245"/>
        <end position="287"/>
    </location>
</feature>
<evidence type="ECO:0000256" key="2">
    <source>
        <dbReference type="ARBA" id="ARBA00022598"/>
    </source>
</evidence>
<geneLocation type="plasmid" evidence="5">
    <name>pVAPN1572</name>
</geneLocation>
<dbReference type="SUPFAM" id="SSF56091">
    <property type="entry name" value="DNA ligase/mRNA capping enzyme, catalytic domain"/>
    <property type="match status" value="1"/>
</dbReference>
<feature type="compositionally biased region" description="Polar residues" evidence="3">
    <location>
        <begin position="322"/>
        <end position="337"/>
    </location>
</feature>
<dbReference type="PROSITE" id="PS00697">
    <property type="entry name" value="DNA_LIGASE_A1"/>
    <property type="match status" value="1"/>
</dbReference>
<dbReference type="InterPro" id="IPR016059">
    <property type="entry name" value="DNA_ligase_ATP-dep_CS"/>
</dbReference>
<dbReference type="InterPro" id="IPR012310">
    <property type="entry name" value="DNA_ligase_ATP-dep_cent"/>
</dbReference>
<dbReference type="PROSITE" id="PS50160">
    <property type="entry name" value="DNA_LIGASE_A3"/>
    <property type="match status" value="1"/>
</dbReference>
<evidence type="ECO:0000259" key="4">
    <source>
        <dbReference type="PROSITE" id="PS50160"/>
    </source>
</evidence>
<dbReference type="Gene3D" id="3.30.1490.70">
    <property type="match status" value="1"/>
</dbReference>
<comment type="similarity">
    <text evidence="1">Belongs to the ATP-dependent DNA ligase family.</text>
</comment>
<gene>
    <name evidence="5" type="ORF">pVAPN1572_1330</name>
</gene>
<dbReference type="GO" id="GO:0003910">
    <property type="term" value="F:DNA ligase (ATP) activity"/>
    <property type="evidence" value="ECO:0007669"/>
    <property type="project" value="InterPro"/>
</dbReference>
<name>A0A1Z1UZE6_RHOHA</name>
<dbReference type="PANTHER" id="PTHR45674">
    <property type="entry name" value="DNA LIGASE 1/3 FAMILY MEMBER"/>
    <property type="match status" value="1"/>
</dbReference>
<evidence type="ECO:0000313" key="5">
    <source>
        <dbReference type="EMBL" id="ARX60166.1"/>
    </source>
</evidence>